<dbReference type="GO" id="GO:0019005">
    <property type="term" value="C:SCF ubiquitin ligase complex"/>
    <property type="evidence" value="ECO:0007669"/>
    <property type="project" value="TreeGrafter"/>
</dbReference>
<dbReference type="SMART" id="SM00368">
    <property type="entry name" value="LRR_RI"/>
    <property type="match status" value="4"/>
</dbReference>
<evidence type="ECO:0000313" key="1">
    <source>
        <dbReference type="EMBL" id="VIP01236.1"/>
    </source>
</evidence>
<dbReference type="Pfam" id="PF13516">
    <property type="entry name" value="LRR_6"/>
    <property type="match status" value="2"/>
</dbReference>
<dbReference type="Gene3D" id="3.80.10.10">
    <property type="entry name" value="Ribonuclease Inhibitor"/>
    <property type="match status" value="2"/>
</dbReference>
<evidence type="ECO:0000313" key="2">
    <source>
        <dbReference type="Proteomes" id="UP000464378"/>
    </source>
</evidence>
<keyword evidence="2" id="KW-1185">Reference proteome</keyword>
<dbReference type="InterPro" id="IPR032675">
    <property type="entry name" value="LRR_dom_sf"/>
</dbReference>
<evidence type="ECO:0008006" key="3">
    <source>
        <dbReference type="Google" id="ProtNLM"/>
    </source>
</evidence>
<dbReference type="NCBIfam" id="TIGR02996">
    <property type="entry name" value="rpt_mate_G_obs"/>
    <property type="match status" value="1"/>
</dbReference>
<dbReference type="EMBL" id="LR586016">
    <property type="protein sequence ID" value="VIP01236.1"/>
    <property type="molecule type" value="Genomic_DNA"/>
</dbReference>
<dbReference type="InterPro" id="IPR001611">
    <property type="entry name" value="Leu-rich_rpt"/>
</dbReference>
<proteinExistence type="predicted"/>
<dbReference type="InterPro" id="IPR014338">
    <property type="entry name" value="CHP02996_rpt-companion-dom"/>
</dbReference>
<protein>
    <recommendedName>
        <fullName evidence="3">Repeat-companion domain protein</fullName>
    </recommendedName>
</protein>
<organism evidence="1">
    <name type="scientific">Tuwongella immobilis</name>
    <dbReference type="NCBI Taxonomy" id="692036"/>
    <lineage>
        <taxon>Bacteria</taxon>
        <taxon>Pseudomonadati</taxon>
        <taxon>Planctomycetota</taxon>
        <taxon>Planctomycetia</taxon>
        <taxon>Gemmatales</taxon>
        <taxon>Gemmataceae</taxon>
        <taxon>Tuwongella</taxon>
    </lineage>
</organism>
<name>A0A6C2YIJ5_9BACT</name>
<dbReference type="SUPFAM" id="SSF52047">
    <property type="entry name" value="RNI-like"/>
    <property type="match status" value="1"/>
</dbReference>
<dbReference type="Proteomes" id="UP000464378">
    <property type="component" value="Chromosome"/>
</dbReference>
<reference evidence="1" key="1">
    <citation type="submission" date="2019-04" db="EMBL/GenBank/DDBJ databases">
        <authorList>
            <consortium name="Science for Life Laboratories"/>
        </authorList>
    </citation>
    <scope>NUCLEOTIDE SEQUENCE</scope>
    <source>
        <strain evidence="1">MBLW1</strain>
    </source>
</reference>
<dbReference type="KEGG" id="tim:GMBLW1_27240"/>
<gene>
    <name evidence="1" type="ORF">GMBLW1_27240</name>
</gene>
<sequence length="401" mass="44621">MPMQLPADLFTAITVTPDDLWPRLVAADWFEEQGDADRATFIRLQCRLATLCPYSPEATLGRLEEREWLRRLGHRWRLPLPNDWGQTFRRGFVEDVQLPAAAFLSEWRALLAMTPLRGVVLTQVAGRLSAVLECDGLAACRSLELENAGLDALALARLGLCPQLESLRELRLIRQGLGSAAMEQLARGSVFCQLESLDLHGNPLNDIGARALAQSHAFPHLRSLRLSQAGEVDYLYSIRSAGAAALAIGWHFEHLRELNLSGQFIGDSGLAFLARSQSLAGLELLNIADNDVGAIGTTGIEALADDAFSRLRVLILAGNPLGDLAIRELMRWPGIPNLRYLDLSRCSIGSSVRAILDAPWSPECVIDLRHNRFRDEWRIPLQERFADRLLLEERHLPVPLR</sequence>
<dbReference type="PANTHER" id="PTHR13318">
    <property type="entry name" value="PARTNER OF PAIRED, ISOFORM B-RELATED"/>
    <property type="match status" value="1"/>
</dbReference>
<dbReference type="GO" id="GO:0031146">
    <property type="term" value="P:SCF-dependent proteasomal ubiquitin-dependent protein catabolic process"/>
    <property type="evidence" value="ECO:0007669"/>
    <property type="project" value="TreeGrafter"/>
</dbReference>
<dbReference type="PANTHER" id="PTHR13318:SF190">
    <property type="entry name" value="PARTNER OF PAIRED, ISOFORM B"/>
    <property type="match status" value="1"/>
</dbReference>
<dbReference type="Pfam" id="PF00560">
    <property type="entry name" value="LRR_1"/>
    <property type="match status" value="1"/>
</dbReference>
<accession>A0A6C2YIJ5</accession>
<dbReference type="EMBL" id="LR593887">
    <property type="protein sequence ID" value="VTR97898.1"/>
    <property type="molecule type" value="Genomic_DNA"/>
</dbReference>
<dbReference type="InParanoid" id="A0A6C2YIJ5"/>
<dbReference type="AlphaFoldDB" id="A0A6C2YIJ5"/>